<keyword evidence="2" id="KW-1185">Reference proteome</keyword>
<organism evidence="1 2">
    <name type="scientific">Criibacterium bergeronii</name>
    <dbReference type="NCBI Taxonomy" id="1871336"/>
    <lineage>
        <taxon>Bacteria</taxon>
        <taxon>Bacillati</taxon>
        <taxon>Bacillota</taxon>
        <taxon>Clostridia</taxon>
        <taxon>Peptostreptococcales</taxon>
        <taxon>Filifactoraceae</taxon>
        <taxon>Criibacterium</taxon>
    </lineage>
</organism>
<dbReference type="EMBL" id="MBEW02000018">
    <property type="protein sequence ID" value="RDY20879.1"/>
    <property type="molecule type" value="Genomic_DNA"/>
</dbReference>
<dbReference type="Proteomes" id="UP000093352">
    <property type="component" value="Unassembled WGS sequence"/>
</dbReference>
<name>A0A371IK71_9FIRM</name>
<dbReference type="AlphaFoldDB" id="A0A371IK71"/>
<comment type="caution">
    <text evidence="1">The sequence shown here is derived from an EMBL/GenBank/DDBJ whole genome shotgun (WGS) entry which is preliminary data.</text>
</comment>
<dbReference type="STRING" id="1871336.BBG48_04365"/>
<proteinExistence type="predicted"/>
<gene>
    <name evidence="1" type="ORF">BBG48_007790</name>
</gene>
<keyword evidence="1" id="KW-0966">Cell projection</keyword>
<reference evidence="1 2" key="1">
    <citation type="journal article" date="2016" name="Genome Announc.">
        <title>Draft Genome Sequence of Criibacterium bergeronii gen. nov., sp. nov., Strain CCRI-22567T, Isolated from a Vaginal Sample from a Woman with Bacterial Vaginosis.</title>
        <authorList>
            <person name="Maheux A.F."/>
            <person name="Berube E."/>
            <person name="Boudreau D.K."/>
            <person name="Raymond F."/>
            <person name="Corbeil J."/>
            <person name="Roy P.H."/>
            <person name="Boissinot M."/>
            <person name="Omar R.F."/>
        </authorList>
    </citation>
    <scope>NUCLEOTIDE SEQUENCE [LARGE SCALE GENOMIC DNA]</scope>
    <source>
        <strain evidence="1 2">CCRI-22567</strain>
    </source>
</reference>
<dbReference type="RefSeq" id="WP_068913854.1">
    <property type="nucleotide sequence ID" value="NZ_MBEW02000018.1"/>
</dbReference>
<sequence length="136" mass="15731">MELKTCEECGRTFAAENGRTLCKRCFDKKIDNDFKLVRDYLYDHPGADIKEVADETGVDEAVILKLLKQDRIEVVEEANTLLRCEKCGKSIKSGRLCDDCKKMDTMKQMRDVRDQMKENLDKSQEANKNSVTYHSR</sequence>
<protein>
    <submittedName>
        <fullName evidence="1">Flagellar protein</fullName>
    </submittedName>
</protein>
<evidence type="ECO:0000313" key="1">
    <source>
        <dbReference type="EMBL" id="RDY20879.1"/>
    </source>
</evidence>
<accession>A0A371IK71</accession>
<evidence type="ECO:0000313" key="2">
    <source>
        <dbReference type="Proteomes" id="UP000093352"/>
    </source>
</evidence>
<keyword evidence="1" id="KW-0969">Cilium</keyword>
<keyword evidence="1" id="KW-0282">Flagellum</keyword>